<evidence type="ECO:0000256" key="1">
    <source>
        <dbReference type="SAM" id="MobiDB-lite"/>
    </source>
</evidence>
<keyword evidence="3" id="KW-1185">Reference proteome</keyword>
<evidence type="ECO:0000313" key="3">
    <source>
        <dbReference type="Proteomes" id="UP000321103"/>
    </source>
</evidence>
<reference evidence="2 3" key="1">
    <citation type="submission" date="2019-07" db="EMBL/GenBank/DDBJ databases">
        <title>Whole genome shotgun sequence of Kocuria turfanensis NBRC 107627.</title>
        <authorList>
            <person name="Hosoyama A."/>
            <person name="Uohara A."/>
            <person name="Ohji S."/>
            <person name="Ichikawa N."/>
        </authorList>
    </citation>
    <scope>NUCLEOTIDE SEQUENCE [LARGE SCALE GENOMIC DNA]</scope>
    <source>
        <strain evidence="2 3">NBRC 107627</strain>
    </source>
</reference>
<evidence type="ECO:0000313" key="2">
    <source>
        <dbReference type="EMBL" id="GEO96813.1"/>
    </source>
</evidence>
<dbReference type="AlphaFoldDB" id="A0A512IGI4"/>
<feature type="compositionally biased region" description="Low complexity" evidence="1">
    <location>
        <begin position="110"/>
        <end position="122"/>
    </location>
</feature>
<protein>
    <submittedName>
        <fullName evidence="2">Uncharacterized protein</fullName>
    </submittedName>
</protein>
<organism evidence="2 3">
    <name type="scientific">Kocuria turfanensis</name>
    <dbReference type="NCBI Taxonomy" id="388357"/>
    <lineage>
        <taxon>Bacteria</taxon>
        <taxon>Bacillati</taxon>
        <taxon>Actinomycetota</taxon>
        <taxon>Actinomycetes</taxon>
        <taxon>Micrococcales</taxon>
        <taxon>Micrococcaceae</taxon>
        <taxon>Kocuria</taxon>
    </lineage>
</organism>
<sequence>MRFVKRTYYITMTKRQAAAAFEEYLAERPPALEKLRAELAADGLDADALLDGTPQSLAPLWRWVASRITAVEDEDVPWDPEAPPSPGGRRGPAIPRTSFTAPRWRSWPCSTGSSPTSATSSPPVHPKRCGRSATTG</sequence>
<dbReference type="EMBL" id="BJZS01000098">
    <property type="protein sequence ID" value="GEO96813.1"/>
    <property type="molecule type" value="Genomic_DNA"/>
</dbReference>
<comment type="caution">
    <text evidence="2">The sequence shown here is derived from an EMBL/GenBank/DDBJ whole genome shotgun (WGS) entry which is preliminary data.</text>
</comment>
<proteinExistence type="predicted"/>
<accession>A0A512IGI4</accession>
<name>A0A512IGI4_9MICC</name>
<gene>
    <name evidence="2" type="ORF">KTU01_29360</name>
</gene>
<dbReference type="Proteomes" id="UP000321103">
    <property type="component" value="Unassembled WGS sequence"/>
</dbReference>
<feature type="region of interest" description="Disordered" evidence="1">
    <location>
        <begin position="73"/>
        <end position="136"/>
    </location>
</feature>